<dbReference type="Gene3D" id="3.80.10.10">
    <property type="entry name" value="Ribonuclease Inhibitor"/>
    <property type="match status" value="2"/>
</dbReference>
<dbReference type="GO" id="GO:0009653">
    <property type="term" value="P:anatomical structure morphogenesis"/>
    <property type="evidence" value="ECO:0007669"/>
    <property type="project" value="UniProtKB-ARBA"/>
</dbReference>
<dbReference type="InterPro" id="IPR001611">
    <property type="entry name" value="Leu-rich_rpt"/>
</dbReference>
<evidence type="ECO:0000256" key="3">
    <source>
        <dbReference type="ARBA" id="ARBA00004479"/>
    </source>
</evidence>
<dbReference type="EMBL" id="JAAIUW010000009">
    <property type="protein sequence ID" value="KAF7815679.1"/>
    <property type="molecule type" value="Genomic_DNA"/>
</dbReference>
<keyword evidence="19 27" id="KW-0675">Receptor</keyword>
<dbReference type="Proteomes" id="UP000634136">
    <property type="component" value="Unassembled WGS sequence"/>
</dbReference>
<dbReference type="InterPro" id="IPR051420">
    <property type="entry name" value="Ser_Thr_Kinases_DiverseReg"/>
</dbReference>
<evidence type="ECO:0000256" key="14">
    <source>
        <dbReference type="ARBA" id="ARBA00022777"/>
    </source>
</evidence>
<dbReference type="PROSITE" id="PS50011">
    <property type="entry name" value="PROTEIN_KINASE_DOM"/>
    <property type="match status" value="1"/>
</dbReference>
<dbReference type="EC" id="2.7.11.1" evidence="4"/>
<dbReference type="Pfam" id="PF23598">
    <property type="entry name" value="LRR_14"/>
    <property type="match status" value="1"/>
</dbReference>
<keyword evidence="5" id="KW-0134">Cell wall</keyword>
<evidence type="ECO:0000256" key="21">
    <source>
        <dbReference type="ARBA" id="ARBA00038043"/>
    </source>
</evidence>
<dbReference type="Pfam" id="PF00069">
    <property type="entry name" value="Pkinase"/>
    <property type="match status" value="1"/>
</dbReference>
<keyword evidence="8" id="KW-0433">Leucine-rich repeat</keyword>
<evidence type="ECO:0000256" key="18">
    <source>
        <dbReference type="ARBA" id="ARBA00023136"/>
    </source>
</evidence>
<keyword evidence="20" id="KW-0325">Glycoprotein</keyword>
<evidence type="ECO:0000256" key="20">
    <source>
        <dbReference type="ARBA" id="ARBA00023180"/>
    </source>
</evidence>
<dbReference type="SUPFAM" id="SSF52058">
    <property type="entry name" value="L domain-like"/>
    <property type="match status" value="2"/>
</dbReference>
<comment type="catalytic activity">
    <reaction evidence="23">
        <text>L-seryl-[protein] + ATP = O-phospho-L-seryl-[protein] + ADP + H(+)</text>
        <dbReference type="Rhea" id="RHEA:17989"/>
        <dbReference type="Rhea" id="RHEA-COMP:9863"/>
        <dbReference type="Rhea" id="RHEA-COMP:11604"/>
        <dbReference type="ChEBI" id="CHEBI:15378"/>
        <dbReference type="ChEBI" id="CHEBI:29999"/>
        <dbReference type="ChEBI" id="CHEBI:30616"/>
        <dbReference type="ChEBI" id="CHEBI:83421"/>
        <dbReference type="ChEBI" id="CHEBI:456216"/>
        <dbReference type="EC" id="2.7.11.1"/>
    </reaction>
</comment>
<evidence type="ECO:0000259" key="26">
    <source>
        <dbReference type="PROSITE" id="PS50011"/>
    </source>
</evidence>
<evidence type="ECO:0000256" key="16">
    <source>
        <dbReference type="ARBA" id="ARBA00022840"/>
    </source>
</evidence>
<dbReference type="FunFam" id="3.80.10.10:FF:000400">
    <property type="entry name" value="Nuclear pore complex protein NUP107"/>
    <property type="match status" value="1"/>
</dbReference>
<evidence type="ECO:0000313" key="27">
    <source>
        <dbReference type="EMBL" id="KAF7815679.1"/>
    </source>
</evidence>
<keyword evidence="16" id="KW-0067">ATP-binding</keyword>
<accession>A0A834T4T3</accession>
<feature type="transmembrane region" description="Helical" evidence="24">
    <location>
        <begin position="552"/>
        <end position="575"/>
    </location>
</feature>
<dbReference type="PROSITE" id="PS00109">
    <property type="entry name" value="PROTEIN_KINASE_TYR"/>
    <property type="match status" value="1"/>
</dbReference>
<dbReference type="Gene3D" id="3.30.200.20">
    <property type="entry name" value="Phosphorylase Kinase, domain 1"/>
    <property type="match status" value="1"/>
</dbReference>
<dbReference type="FunFam" id="3.80.10.10:FF:000095">
    <property type="entry name" value="LRR receptor-like serine/threonine-protein kinase GSO1"/>
    <property type="match status" value="1"/>
</dbReference>
<evidence type="ECO:0000256" key="19">
    <source>
        <dbReference type="ARBA" id="ARBA00023170"/>
    </source>
</evidence>
<feature type="signal peptide" evidence="25">
    <location>
        <begin position="1"/>
        <end position="34"/>
    </location>
</feature>
<keyword evidence="13" id="KW-0547">Nucleotide-binding</keyword>
<keyword evidence="18 24" id="KW-0472">Membrane</keyword>
<dbReference type="GO" id="GO:0006952">
    <property type="term" value="P:defense response"/>
    <property type="evidence" value="ECO:0007669"/>
    <property type="project" value="UniProtKB-KW"/>
</dbReference>
<dbReference type="InterPro" id="IPR000719">
    <property type="entry name" value="Prot_kinase_dom"/>
</dbReference>
<dbReference type="PANTHER" id="PTHR48005">
    <property type="entry name" value="LEUCINE RICH REPEAT KINASE 2"/>
    <property type="match status" value="1"/>
</dbReference>
<keyword evidence="28" id="KW-1185">Reference proteome</keyword>
<evidence type="ECO:0000256" key="2">
    <source>
        <dbReference type="ARBA" id="ARBA00004191"/>
    </source>
</evidence>
<keyword evidence="12" id="KW-0677">Repeat</keyword>
<dbReference type="Pfam" id="PF08263">
    <property type="entry name" value="LRRNT_2"/>
    <property type="match status" value="1"/>
</dbReference>
<dbReference type="PANTHER" id="PTHR48005:SF70">
    <property type="entry name" value="MDIS1-INTERACTING RECEPTOR LIKE KINASE 2-LIKE"/>
    <property type="match status" value="1"/>
</dbReference>
<keyword evidence="5" id="KW-0964">Secreted</keyword>
<dbReference type="OrthoDB" id="676979at2759"/>
<evidence type="ECO:0000256" key="8">
    <source>
        <dbReference type="ARBA" id="ARBA00022614"/>
    </source>
</evidence>
<evidence type="ECO:0000256" key="10">
    <source>
        <dbReference type="ARBA" id="ARBA00022692"/>
    </source>
</evidence>
<evidence type="ECO:0000256" key="15">
    <source>
        <dbReference type="ARBA" id="ARBA00022821"/>
    </source>
</evidence>
<dbReference type="Gene3D" id="1.10.510.10">
    <property type="entry name" value="Transferase(Phosphotransferase) domain 1"/>
    <property type="match status" value="1"/>
</dbReference>
<comment type="caution">
    <text evidence="27">The sequence shown here is derived from an EMBL/GenBank/DDBJ whole genome shotgun (WGS) entry which is preliminary data.</text>
</comment>
<evidence type="ECO:0000256" key="22">
    <source>
        <dbReference type="ARBA" id="ARBA00047899"/>
    </source>
</evidence>
<evidence type="ECO:0000256" key="23">
    <source>
        <dbReference type="ARBA" id="ARBA00048679"/>
    </source>
</evidence>
<dbReference type="InterPro" id="IPR011009">
    <property type="entry name" value="Kinase-like_dom_sf"/>
</dbReference>
<dbReference type="AlphaFoldDB" id="A0A834T4T3"/>
<reference evidence="27" key="1">
    <citation type="submission" date="2020-09" db="EMBL/GenBank/DDBJ databases">
        <title>Genome-Enabled Discovery of Anthraquinone Biosynthesis in Senna tora.</title>
        <authorList>
            <person name="Kang S.-H."/>
            <person name="Pandey R.P."/>
            <person name="Lee C.-M."/>
            <person name="Sim J.-S."/>
            <person name="Jeong J.-T."/>
            <person name="Choi B.-S."/>
            <person name="Jung M."/>
            <person name="Ginzburg D."/>
            <person name="Zhao K."/>
            <person name="Won S.Y."/>
            <person name="Oh T.-J."/>
            <person name="Yu Y."/>
            <person name="Kim N.-H."/>
            <person name="Lee O.R."/>
            <person name="Lee T.-H."/>
            <person name="Bashyal P."/>
            <person name="Kim T.-S."/>
            <person name="Lee W.-H."/>
            <person name="Kawkins C."/>
            <person name="Kim C.-K."/>
            <person name="Kim J.S."/>
            <person name="Ahn B.O."/>
            <person name="Rhee S.Y."/>
            <person name="Sohng J.K."/>
        </authorList>
    </citation>
    <scope>NUCLEOTIDE SEQUENCE</scope>
    <source>
        <tissue evidence="27">Leaf</tissue>
    </source>
</reference>
<keyword evidence="9" id="KW-0808">Transferase</keyword>
<evidence type="ECO:0000256" key="12">
    <source>
        <dbReference type="ARBA" id="ARBA00022737"/>
    </source>
</evidence>
<evidence type="ECO:0000256" key="13">
    <source>
        <dbReference type="ARBA" id="ARBA00022741"/>
    </source>
</evidence>
<dbReference type="InterPro" id="IPR003591">
    <property type="entry name" value="Leu-rich_rpt_typical-subtyp"/>
</dbReference>
<evidence type="ECO:0000256" key="17">
    <source>
        <dbReference type="ARBA" id="ARBA00022989"/>
    </source>
</evidence>
<organism evidence="27 28">
    <name type="scientific">Senna tora</name>
    <dbReference type="NCBI Taxonomy" id="362788"/>
    <lineage>
        <taxon>Eukaryota</taxon>
        <taxon>Viridiplantae</taxon>
        <taxon>Streptophyta</taxon>
        <taxon>Embryophyta</taxon>
        <taxon>Tracheophyta</taxon>
        <taxon>Spermatophyta</taxon>
        <taxon>Magnoliopsida</taxon>
        <taxon>eudicotyledons</taxon>
        <taxon>Gunneridae</taxon>
        <taxon>Pentapetalae</taxon>
        <taxon>rosids</taxon>
        <taxon>fabids</taxon>
        <taxon>Fabales</taxon>
        <taxon>Fabaceae</taxon>
        <taxon>Caesalpinioideae</taxon>
        <taxon>Cassia clade</taxon>
        <taxon>Senna</taxon>
    </lineage>
</organism>
<sequence length="907" mass="99691">MSETKTLTQFSTKVPSFWLIPFIFLCFCVNPSCSQVASGDPTEEIALLNWKSSLDEASQATLSSWRNGTSPCTDNWKGITCNESTMTTSISMINLTSLELQGKLQSLSFSSFPNLKLLDISNNLFYGNIPPQIGNLSSILTLDMSGNPLGGQIPSEIGKLSTLELLHLGICNLTGSIPKEIGDLRNLKDLMLETNFLSGVIPREIGMLSNLVMLDLSENALLSGTIPSIIGNLSKLELLYLYNDSFVGVIPNELGNLLSLTVAQLFGNNFEGPIPPSLGNLTNLVDLKLSLNKLSGPIPSSLGNLINLDQLGLFHNNLSGPIPSSIGNLTKLTSLQLFENKFSGSLPPELEKLTNLENLQLGDNDFTGHLPQNICLSGSLVRFSASPRNRFTGPIPRSLKNCSSLVRLRLDDNQLVGNITEDFGVYPDLGYMNLSGNNLFGHLSLNWGKYSSLLTLDISNNNLSGSIPPELGEATMLQRIHLSSNNLNGEIPKELGKLSSLEGPLPNNDAFRDIGFEELRNNSGLCGDVPGLDHCKEDSNNSHGQKSKKVKLLLILFLTLGALALIAIGGSYIIFCRSARKVDKQDEEAQSQDFHFVWSSDRKIMYQNVIEVTKFFDKRYLIGKGGQGSVYKAELSTGHIVAVKKLHSMPDGEISDFKAFTSEVRALTEIKHRNIVKLYGFCSNSQVSFLVYEFLEGGSLDNILKNGKEAVELDWHKRVNIVKGVANALFHMHHGCSFSVVHRDISSKNVLLDSEYEEVRLIDFGTAKFLKPDSNNMTTFAGTFGYAAPEIAYIMEVNEKCDVYSFGVLTLEIIMGMHPGELIASLTETPATYDLPLKDLLDQRPPQPANSNVEEEVMLIAKIAFACLNENPQLRPTMEQVSNELVMPKLPLVDQFPTITIRQLLND</sequence>
<dbReference type="GO" id="GO:0004674">
    <property type="term" value="F:protein serine/threonine kinase activity"/>
    <property type="evidence" value="ECO:0007669"/>
    <property type="project" value="UniProtKB-KW"/>
</dbReference>
<dbReference type="SUPFAM" id="SSF56112">
    <property type="entry name" value="Protein kinase-like (PK-like)"/>
    <property type="match status" value="1"/>
</dbReference>
<keyword evidence="7" id="KW-0597">Phosphoprotein</keyword>
<evidence type="ECO:0000256" key="1">
    <source>
        <dbReference type="ARBA" id="ARBA00004170"/>
    </source>
</evidence>
<keyword evidence="17 24" id="KW-1133">Transmembrane helix</keyword>
<comment type="similarity">
    <text evidence="21">Belongs to the polygalacturonase-inhibiting protein family.</text>
</comment>
<feature type="domain" description="Protein kinase" evidence="26">
    <location>
        <begin position="616"/>
        <end position="890"/>
    </location>
</feature>
<comment type="catalytic activity">
    <reaction evidence="22">
        <text>L-threonyl-[protein] + ATP = O-phospho-L-threonyl-[protein] + ADP + H(+)</text>
        <dbReference type="Rhea" id="RHEA:46608"/>
        <dbReference type="Rhea" id="RHEA-COMP:11060"/>
        <dbReference type="Rhea" id="RHEA-COMP:11605"/>
        <dbReference type="ChEBI" id="CHEBI:15378"/>
        <dbReference type="ChEBI" id="CHEBI:30013"/>
        <dbReference type="ChEBI" id="CHEBI:30616"/>
        <dbReference type="ChEBI" id="CHEBI:61977"/>
        <dbReference type="ChEBI" id="CHEBI:456216"/>
        <dbReference type="EC" id="2.7.11.1"/>
    </reaction>
</comment>
<comment type="subcellular location">
    <subcellularLocation>
        <location evidence="1">Membrane</location>
        <topology evidence="1">Peripheral membrane protein</topology>
    </subcellularLocation>
    <subcellularLocation>
        <location evidence="3">Membrane</location>
        <topology evidence="3">Single-pass type I membrane protein</topology>
    </subcellularLocation>
    <subcellularLocation>
        <location evidence="2">Secreted</location>
        <location evidence="2">Cell wall</location>
    </subcellularLocation>
</comment>
<dbReference type="InterPro" id="IPR013210">
    <property type="entry name" value="LRR_N_plant-typ"/>
</dbReference>
<dbReference type="GO" id="GO:0005524">
    <property type="term" value="F:ATP binding"/>
    <property type="evidence" value="ECO:0007669"/>
    <property type="project" value="UniProtKB-KW"/>
</dbReference>
<protein>
    <recommendedName>
        <fullName evidence="4">non-specific serine/threonine protein kinase</fullName>
        <ecNumber evidence="4">2.7.11.1</ecNumber>
    </recommendedName>
</protein>
<dbReference type="InterPro" id="IPR032675">
    <property type="entry name" value="LRR_dom_sf"/>
</dbReference>
<keyword evidence="15" id="KW-0611">Plant defense</keyword>
<feature type="chain" id="PRO_5032971617" description="non-specific serine/threonine protein kinase" evidence="25">
    <location>
        <begin position="35"/>
        <end position="907"/>
    </location>
</feature>
<keyword evidence="6" id="KW-0723">Serine/threonine-protein kinase</keyword>
<evidence type="ECO:0000256" key="6">
    <source>
        <dbReference type="ARBA" id="ARBA00022527"/>
    </source>
</evidence>
<dbReference type="SMART" id="SM00369">
    <property type="entry name" value="LRR_TYP"/>
    <property type="match status" value="6"/>
</dbReference>
<evidence type="ECO:0000256" key="9">
    <source>
        <dbReference type="ARBA" id="ARBA00022679"/>
    </source>
</evidence>
<dbReference type="InterPro" id="IPR055414">
    <property type="entry name" value="LRR_R13L4/SHOC2-like"/>
</dbReference>
<evidence type="ECO:0000256" key="7">
    <source>
        <dbReference type="ARBA" id="ARBA00022553"/>
    </source>
</evidence>
<gene>
    <name evidence="27" type="ORF">G2W53_029648</name>
</gene>
<evidence type="ECO:0000256" key="5">
    <source>
        <dbReference type="ARBA" id="ARBA00022512"/>
    </source>
</evidence>
<evidence type="ECO:0000256" key="24">
    <source>
        <dbReference type="SAM" id="Phobius"/>
    </source>
</evidence>
<evidence type="ECO:0000313" key="28">
    <source>
        <dbReference type="Proteomes" id="UP000634136"/>
    </source>
</evidence>
<dbReference type="GO" id="GO:0016020">
    <property type="term" value="C:membrane"/>
    <property type="evidence" value="ECO:0007669"/>
    <property type="project" value="UniProtKB-SubCell"/>
</dbReference>
<dbReference type="FunFam" id="3.30.200.20:FF:000309">
    <property type="entry name" value="Leucine-rich repeat receptor protein kinase MSP1"/>
    <property type="match status" value="1"/>
</dbReference>
<dbReference type="Pfam" id="PF00560">
    <property type="entry name" value="LRR_1"/>
    <property type="match status" value="5"/>
</dbReference>
<evidence type="ECO:0000256" key="11">
    <source>
        <dbReference type="ARBA" id="ARBA00022729"/>
    </source>
</evidence>
<name>A0A834T4T3_9FABA</name>
<dbReference type="FunFam" id="1.10.510.10:FF:000445">
    <property type="entry name" value="MDIS1-interacting receptor like kinase 2"/>
    <property type="match status" value="1"/>
</dbReference>
<keyword evidence="14 27" id="KW-0418">Kinase</keyword>
<proteinExistence type="inferred from homology"/>
<dbReference type="InterPro" id="IPR008266">
    <property type="entry name" value="Tyr_kinase_AS"/>
</dbReference>
<keyword evidence="10 24" id="KW-0812">Transmembrane</keyword>
<evidence type="ECO:0000256" key="25">
    <source>
        <dbReference type="SAM" id="SignalP"/>
    </source>
</evidence>
<evidence type="ECO:0000256" key="4">
    <source>
        <dbReference type="ARBA" id="ARBA00012513"/>
    </source>
</evidence>
<dbReference type="GO" id="GO:0099402">
    <property type="term" value="P:plant organ development"/>
    <property type="evidence" value="ECO:0007669"/>
    <property type="project" value="UniProtKB-ARBA"/>
</dbReference>
<keyword evidence="11 25" id="KW-0732">Signal</keyword>